<dbReference type="GO" id="GO:0160147">
    <property type="term" value="F:tRNA pseudouridine(38-40) synthase activity"/>
    <property type="evidence" value="ECO:0007669"/>
    <property type="project" value="UniProtKB-EC"/>
</dbReference>
<dbReference type="OrthoDB" id="10256309at2759"/>
<dbReference type="Proteomes" id="UP000708148">
    <property type="component" value="Unassembled WGS sequence"/>
</dbReference>
<comment type="caution">
    <text evidence="6">The sequence shown here is derived from an EMBL/GenBank/DDBJ whole genome shotgun (WGS) entry which is preliminary data.</text>
</comment>
<accession>A0A8S1J823</accession>
<name>A0A8S1J823_9CHLO</name>
<feature type="domain" description="Pseudouridine synthase I TruA alpha/beta" evidence="5">
    <location>
        <begin position="93"/>
        <end position="197"/>
    </location>
</feature>
<proteinExistence type="inferred from homology"/>
<evidence type="ECO:0000313" key="6">
    <source>
        <dbReference type="EMBL" id="CAD7703455.1"/>
    </source>
</evidence>
<dbReference type="EMBL" id="CAJHUC010002240">
    <property type="protein sequence ID" value="CAD7703455.1"/>
    <property type="molecule type" value="Genomic_DNA"/>
</dbReference>
<dbReference type="AlphaFoldDB" id="A0A8S1J823"/>
<keyword evidence="7" id="KW-1185">Reference proteome</keyword>
<dbReference type="PANTHER" id="PTHR11142:SF4">
    <property type="entry name" value="PSEUDOURIDYLATE SYNTHASE 1 HOMOLOG"/>
    <property type="match status" value="1"/>
</dbReference>
<evidence type="ECO:0000256" key="2">
    <source>
        <dbReference type="ARBA" id="ARBA00022694"/>
    </source>
</evidence>
<sequence length="270" mass="30751">MLGKPGGTVKDLNGHLPDHIRVWVCIHAARHFNAHRLCDLRKYEYVFPTWILDQWRCRERAFYAQNGTTSKDSHPEYIFDSDLLDRLNSLLGQYEGSHSFHNFTVRAEAEGTTVTRDILHCGTCGVIDMQGEQFVRVSIVGRSFMLHQIRKMVGLVIAMARYIAPEFCLKAALAPQNVMAVPVAPEVGLMLVECVYDEYNKQNNHACISLQQFQDEALVFKDKLIYPSIARRTRDLKVFENWLPTVNDNAFKFSTWNRSGGALPNGSSRA</sequence>
<evidence type="ECO:0000259" key="5">
    <source>
        <dbReference type="Pfam" id="PF01416"/>
    </source>
</evidence>
<evidence type="ECO:0000256" key="1">
    <source>
        <dbReference type="ARBA" id="ARBA00009375"/>
    </source>
</evidence>
<evidence type="ECO:0000256" key="3">
    <source>
        <dbReference type="ARBA" id="ARBA00023235"/>
    </source>
</evidence>
<dbReference type="FunFam" id="3.30.70.660:FF:000002">
    <property type="entry name" value="tRNA pseudouridine synthase"/>
    <property type="match status" value="1"/>
</dbReference>
<dbReference type="PANTHER" id="PTHR11142">
    <property type="entry name" value="PSEUDOURIDYLATE SYNTHASE"/>
    <property type="match status" value="1"/>
</dbReference>
<dbReference type="InterPro" id="IPR020103">
    <property type="entry name" value="PsdUridine_synth_cat_dom_sf"/>
</dbReference>
<dbReference type="InterPro" id="IPR020095">
    <property type="entry name" value="PsdUridine_synth_TruA_C"/>
</dbReference>
<dbReference type="GO" id="GO:1990481">
    <property type="term" value="P:mRNA pseudouridine synthesis"/>
    <property type="evidence" value="ECO:0007669"/>
    <property type="project" value="TreeGrafter"/>
</dbReference>
<organism evidence="6 7">
    <name type="scientific">Ostreobium quekettii</name>
    <dbReference type="NCBI Taxonomy" id="121088"/>
    <lineage>
        <taxon>Eukaryota</taxon>
        <taxon>Viridiplantae</taxon>
        <taxon>Chlorophyta</taxon>
        <taxon>core chlorophytes</taxon>
        <taxon>Ulvophyceae</taxon>
        <taxon>TCBD clade</taxon>
        <taxon>Bryopsidales</taxon>
        <taxon>Ostreobineae</taxon>
        <taxon>Ostreobiaceae</taxon>
        <taxon>Ostreobium</taxon>
    </lineage>
</organism>
<comment type="similarity">
    <text evidence="1 4">Belongs to the tRNA pseudouridine synthase TruA family.</text>
</comment>
<evidence type="ECO:0000256" key="4">
    <source>
        <dbReference type="RuleBase" id="RU003792"/>
    </source>
</evidence>
<dbReference type="Gene3D" id="3.30.70.660">
    <property type="entry name" value="Pseudouridine synthase I, catalytic domain, C-terminal subdomain"/>
    <property type="match status" value="1"/>
</dbReference>
<dbReference type="SUPFAM" id="SSF55120">
    <property type="entry name" value="Pseudouridine synthase"/>
    <property type="match status" value="1"/>
</dbReference>
<protein>
    <recommendedName>
        <fullName evidence="4">tRNA pseudouridine synthase</fullName>
        <ecNumber evidence="4">5.4.99.12</ecNumber>
    </recommendedName>
</protein>
<reference evidence="6" key="1">
    <citation type="submission" date="2020-12" db="EMBL/GenBank/DDBJ databases">
        <authorList>
            <person name="Iha C."/>
        </authorList>
    </citation>
    <scope>NUCLEOTIDE SEQUENCE</scope>
</reference>
<dbReference type="GO" id="GO:0031119">
    <property type="term" value="P:tRNA pseudouridine synthesis"/>
    <property type="evidence" value="ECO:0007669"/>
    <property type="project" value="TreeGrafter"/>
</dbReference>
<dbReference type="InterPro" id="IPR001406">
    <property type="entry name" value="PsdUridine_synth_TruA"/>
</dbReference>
<dbReference type="GO" id="GO:0003723">
    <property type="term" value="F:RNA binding"/>
    <property type="evidence" value="ECO:0007669"/>
    <property type="project" value="InterPro"/>
</dbReference>
<keyword evidence="3 4" id="KW-0413">Isomerase</keyword>
<dbReference type="Pfam" id="PF01416">
    <property type="entry name" value="PseudoU_synth_1"/>
    <property type="match status" value="1"/>
</dbReference>
<gene>
    <name evidence="6" type="ORF">OSTQU699_LOCUS8812</name>
</gene>
<keyword evidence="2 4" id="KW-0819">tRNA processing</keyword>
<dbReference type="InterPro" id="IPR020097">
    <property type="entry name" value="PsdUridine_synth_TruA_a/b_dom"/>
</dbReference>
<evidence type="ECO:0000313" key="7">
    <source>
        <dbReference type="Proteomes" id="UP000708148"/>
    </source>
</evidence>
<dbReference type="EC" id="5.4.99.12" evidence="4"/>
<comment type="catalytic activity">
    <reaction evidence="4">
        <text>uridine(38/39/40) in tRNA = pseudouridine(38/39/40) in tRNA</text>
        <dbReference type="Rhea" id="RHEA:22376"/>
        <dbReference type="Rhea" id="RHEA-COMP:10085"/>
        <dbReference type="Rhea" id="RHEA-COMP:10087"/>
        <dbReference type="ChEBI" id="CHEBI:65314"/>
        <dbReference type="ChEBI" id="CHEBI:65315"/>
        <dbReference type="EC" id="5.4.99.12"/>
    </reaction>
</comment>
<dbReference type="GO" id="GO:0005634">
    <property type="term" value="C:nucleus"/>
    <property type="evidence" value="ECO:0007669"/>
    <property type="project" value="TreeGrafter"/>
</dbReference>